<feature type="signal peptide" evidence="2">
    <location>
        <begin position="1"/>
        <end position="22"/>
    </location>
</feature>
<name>A0A1G5IY50_9GAMM</name>
<dbReference type="Proteomes" id="UP000183031">
    <property type="component" value="Unassembled WGS sequence"/>
</dbReference>
<keyword evidence="1 2" id="KW-0732">Signal</keyword>
<dbReference type="EMBL" id="FMUT01000006">
    <property type="protein sequence ID" value="SCY80947.1"/>
    <property type="molecule type" value="Genomic_DNA"/>
</dbReference>
<evidence type="ECO:0000313" key="5">
    <source>
        <dbReference type="Proteomes" id="UP000183031"/>
    </source>
</evidence>
<evidence type="ECO:0000313" key="4">
    <source>
        <dbReference type="EMBL" id="SCY80947.1"/>
    </source>
</evidence>
<proteinExistence type="predicted"/>
<protein>
    <recommendedName>
        <fullName evidence="3">YdgH/BhsA/McbA-like domain-containing protein</fullName>
    </recommendedName>
</protein>
<dbReference type="Gene3D" id="3.30.1660.10">
    <property type="entry name" value="Flavin-binding protein dodecin"/>
    <property type="match status" value="1"/>
</dbReference>
<dbReference type="InterPro" id="IPR010854">
    <property type="entry name" value="YdgH/BhsA/McbA-like_dom"/>
</dbReference>
<organism evidence="4 5">
    <name type="scientific">Serratia nematodiphila</name>
    <dbReference type="NCBI Taxonomy" id="458197"/>
    <lineage>
        <taxon>Bacteria</taxon>
        <taxon>Pseudomonadati</taxon>
        <taxon>Pseudomonadota</taxon>
        <taxon>Gammaproteobacteria</taxon>
        <taxon>Enterobacterales</taxon>
        <taxon>Yersiniaceae</taxon>
        <taxon>Serratia</taxon>
    </lineage>
</organism>
<gene>
    <name evidence="4" type="ORF">SAMN02927935_02514</name>
</gene>
<dbReference type="GeneID" id="87007213"/>
<evidence type="ECO:0000256" key="2">
    <source>
        <dbReference type="SAM" id="SignalP"/>
    </source>
</evidence>
<dbReference type="Pfam" id="PF07338">
    <property type="entry name" value="YdgH_BhsA-like"/>
    <property type="match status" value="1"/>
</dbReference>
<reference evidence="4 5" key="1">
    <citation type="submission" date="2016-10" db="EMBL/GenBank/DDBJ databases">
        <authorList>
            <person name="Varghese N."/>
            <person name="Submissions S."/>
        </authorList>
    </citation>
    <scope>NUCLEOTIDE SEQUENCE [LARGE SCALE GENOMIC DNA]</scope>
    <source>
        <strain evidence="4 5">CGMCC 1.6853</strain>
    </source>
</reference>
<dbReference type="RefSeq" id="WP_004936800.1">
    <property type="nucleotide sequence ID" value="NZ_CBCSIN010000004.1"/>
</dbReference>
<sequence>MKTMTTVISLALFSMLSFNAAAESVTATGRTLDSTEALIAKKAQEAGASGYKITSAYMGNFVTMSAELKK</sequence>
<dbReference type="InterPro" id="IPR036275">
    <property type="entry name" value="YdgH-like_sf"/>
</dbReference>
<feature type="chain" id="PRO_5045152968" description="YdgH/BhsA/McbA-like domain-containing protein" evidence="2">
    <location>
        <begin position="23"/>
        <end position="70"/>
    </location>
</feature>
<accession>A0A1G5IY50</accession>
<evidence type="ECO:0000256" key="1">
    <source>
        <dbReference type="ARBA" id="ARBA00022729"/>
    </source>
</evidence>
<keyword evidence="5" id="KW-1185">Reference proteome</keyword>
<comment type="caution">
    <text evidence="4">The sequence shown here is derived from an EMBL/GenBank/DDBJ whole genome shotgun (WGS) entry which is preliminary data.</text>
</comment>
<evidence type="ECO:0000259" key="3">
    <source>
        <dbReference type="Pfam" id="PF07338"/>
    </source>
</evidence>
<dbReference type="InterPro" id="IPR025543">
    <property type="entry name" value="Dodecin-like"/>
</dbReference>
<feature type="domain" description="YdgH/BhsA/McbA-like" evidence="3">
    <location>
        <begin position="23"/>
        <end position="68"/>
    </location>
</feature>
<dbReference type="SUPFAM" id="SSF159871">
    <property type="entry name" value="YdgH-like"/>
    <property type="match status" value="1"/>
</dbReference>